<feature type="domain" description="Peptidase M3A/M3B catalytic" evidence="7">
    <location>
        <begin position="351"/>
        <end position="591"/>
    </location>
</feature>
<accession>A0A4Z1CRM3</accession>
<dbReference type="InterPro" id="IPR045090">
    <property type="entry name" value="Pept_M3A_M3B"/>
</dbReference>
<keyword evidence="1 6" id="KW-0645">Protease</keyword>
<dbReference type="SUPFAM" id="SSF55486">
    <property type="entry name" value="Metalloproteases ('zincins'), catalytic domain"/>
    <property type="match status" value="1"/>
</dbReference>
<dbReference type="InterPro" id="IPR011977">
    <property type="entry name" value="Pept_M3B_clade3"/>
</dbReference>
<feature type="domain" description="Oligopeptidase F N-terminal" evidence="8">
    <location>
        <begin position="127"/>
        <end position="196"/>
    </location>
</feature>
<dbReference type="Pfam" id="PF08439">
    <property type="entry name" value="Peptidase_M3_N"/>
    <property type="match status" value="1"/>
</dbReference>
<evidence type="ECO:0000259" key="7">
    <source>
        <dbReference type="Pfam" id="PF01432"/>
    </source>
</evidence>
<dbReference type="CDD" id="cd09610">
    <property type="entry name" value="M3B_PepF"/>
    <property type="match status" value="1"/>
</dbReference>
<dbReference type="AlphaFoldDB" id="A0A4Z1CRM3"/>
<proteinExistence type="inferred from homology"/>
<evidence type="ECO:0000256" key="1">
    <source>
        <dbReference type="ARBA" id="ARBA00022670"/>
    </source>
</evidence>
<keyword evidence="5 6" id="KW-0482">Metalloprotease</keyword>
<protein>
    <submittedName>
        <fullName evidence="9">M3 family oligoendopeptidase</fullName>
    </submittedName>
</protein>
<dbReference type="GO" id="GO:0004222">
    <property type="term" value="F:metalloendopeptidase activity"/>
    <property type="evidence" value="ECO:0007669"/>
    <property type="project" value="InterPro"/>
</dbReference>
<keyword evidence="10" id="KW-1185">Reference proteome</keyword>
<comment type="similarity">
    <text evidence="6">Belongs to the peptidase M3 family.</text>
</comment>
<dbReference type="GO" id="GO:0046872">
    <property type="term" value="F:metal ion binding"/>
    <property type="evidence" value="ECO:0007669"/>
    <property type="project" value="UniProtKB-UniRule"/>
</dbReference>
<keyword evidence="4 6" id="KW-0862">Zinc</keyword>
<dbReference type="EMBL" id="SRPG01000021">
    <property type="protein sequence ID" value="TGN67785.1"/>
    <property type="molecule type" value="Genomic_DNA"/>
</dbReference>
<evidence type="ECO:0000256" key="2">
    <source>
        <dbReference type="ARBA" id="ARBA00022723"/>
    </source>
</evidence>
<keyword evidence="2 6" id="KW-0479">Metal-binding</keyword>
<evidence type="ECO:0000313" key="9">
    <source>
        <dbReference type="EMBL" id="TGN67785.1"/>
    </source>
</evidence>
<dbReference type="Proteomes" id="UP000297972">
    <property type="component" value="Unassembled WGS sequence"/>
</dbReference>
<evidence type="ECO:0000256" key="5">
    <source>
        <dbReference type="ARBA" id="ARBA00023049"/>
    </source>
</evidence>
<evidence type="ECO:0000313" key="10">
    <source>
        <dbReference type="Proteomes" id="UP000297972"/>
    </source>
</evidence>
<dbReference type="RefSeq" id="WP_135816442.1">
    <property type="nucleotide sequence ID" value="NZ_SRPG01000021.1"/>
</dbReference>
<organism evidence="9 10">
    <name type="scientific">Paracoccus liaowanqingii</name>
    <dbReference type="NCBI Taxonomy" id="2560053"/>
    <lineage>
        <taxon>Bacteria</taxon>
        <taxon>Pseudomonadati</taxon>
        <taxon>Pseudomonadota</taxon>
        <taxon>Alphaproteobacteria</taxon>
        <taxon>Rhodobacterales</taxon>
        <taxon>Paracoccaceae</taxon>
        <taxon>Paracoccus</taxon>
    </lineage>
</organism>
<dbReference type="Gene3D" id="1.20.140.70">
    <property type="entry name" value="Oligopeptidase f, N-terminal domain"/>
    <property type="match status" value="1"/>
</dbReference>
<evidence type="ECO:0000256" key="6">
    <source>
        <dbReference type="RuleBase" id="RU003435"/>
    </source>
</evidence>
<dbReference type="OrthoDB" id="9766487at2"/>
<evidence type="ECO:0000256" key="3">
    <source>
        <dbReference type="ARBA" id="ARBA00022801"/>
    </source>
</evidence>
<gene>
    <name evidence="9" type="ORF">E4L95_03675</name>
</gene>
<dbReference type="NCBIfam" id="TIGR02290">
    <property type="entry name" value="M3_fam_3"/>
    <property type="match status" value="1"/>
</dbReference>
<name>A0A4Z1CRM3_9RHOB</name>
<dbReference type="GO" id="GO:0006508">
    <property type="term" value="P:proteolysis"/>
    <property type="evidence" value="ECO:0007669"/>
    <property type="project" value="UniProtKB-KW"/>
</dbReference>
<dbReference type="PANTHER" id="PTHR11804">
    <property type="entry name" value="PROTEASE M3 THIMET OLIGOPEPTIDASE-RELATED"/>
    <property type="match status" value="1"/>
</dbReference>
<sequence>MPTQMVFDAAEANLAQGDFGALPEWDLTDLYPAPDSPELAADIDRLGTMVQSFAAEYQGKLADLTPAAMLACIETYQQIDILAGRIMSYAGLRYYQNTTDPTRAKQMGDLQAKITDLTTPLVFFGLEFNRIPDKTYSSVFTASDGPARFKPVFDRMRAMRPHQLSDELEQFLHDASVVGAAAWNRLFDETMAGLTFEVGDETLGLEATLNLLTDHDRARREAGARALAKVFTANVGLFARVHNTLAKEKAIEDKWRKMPSPQHGRHLSNHVEPEVVEALRDAVTKAYPRLSHRYYALKAKWLGLDKLQVWDRNAPLPTETPRSIDWPEARATVLDAYAGFSPELAELARPFFDRGWIDAAVKPGKAPGAFAHPTVTTAHPYILLNYLGKPRDVMTLAHELGHGVHQRLAAQQGELLASTPLTLAETASVFGEMLTFRALLARTTNPAQKKALLAGKVEDMINTVVRQIAFYDFECRLHAARAEGELTPDDINTLWMAVQHESLGPVFEYMPGYETFWTYVPHFVHSPFYVYAYAFGDGLVNALYAAYEDGLPEFEQKYFALLKAGGSQHHSTLLAPFGLDASDPAFWAKGLSMIEGFIDELEALEA</sequence>
<evidence type="ECO:0000259" key="8">
    <source>
        <dbReference type="Pfam" id="PF08439"/>
    </source>
</evidence>
<dbReference type="Pfam" id="PF01432">
    <property type="entry name" value="Peptidase_M3"/>
    <property type="match status" value="1"/>
</dbReference>
<dbReference type="InterPro" id="IPR042088">
    <property type="entry name" value="OligoPept_F_C"/>
</dbReference>
<reference evidence="9 10" key="1">
    <citation type="submission" date="2019-03" db="EMBL/GenBank/DDBJ databases">
        <authorList>
            <person name="Li J."/>
        </authorList>
    </citation>
    <scope>NUCLEOTIDE SEQUENCE [LARGE SCALE GENOMIC DNA]</scope>
    <source>
        <strain evidence="9 10">3058</strain>
    </source>
</reference>
<dbReference type="InterPro" id="IPR013647">
    <property type="entry name" value="OligopepF_N_dom"/>
</dbReference>
<comment type="cofactor">
    <cofactor evidence="6">
        <name>Zn(2+)</name>
        <dbReference type="ChEBI" id="CHEBI:29105"/>
    </cofactor>
    <text evidence="6">Binds 1 zinc ion.</text>
</comment>
<dbReference type="PANTHER" id="PTHR11804:SF5">
    <property type="entry name" value="OLIGOENDOPEPTIDASE F"/>
    <property type="match status" value="1"/>
</dbReference>
<evidence type="ECO:0000256" key="4">
    <source>
        <dbReference type="ARBA" id="ARBA00022833"/>
    </source>
</evidence>
<dbReference type="Gene3D" id="1.10.1370.20">
    <property type="entry name" value="Oligoendopeptidase f, C-terminal domain"/>
    <property type="match status" value="1"/>
</dbReference>
<dbReference type="GO" id="GO:0006518">
    <property type="term" value="P:peptide metabolic process"/>
    <property type="evidence" value="ECO:0007669"/>
    <property type="project" value="TreeGrafter"/>
</dbReference>
<comment type="caution">
    <text evidence="9">The sequence shown here is derived from an EMBL/GenBank/DDBJ whole genome shotgun (WGS) entry which is preliminary data.</text>
</comment>
<keyword evidence="3 6" id="KW-0378">Hydrolase</keyword>
<dbReference type="InterPro" id="IPR001567">
    <property type="entry name" value="Pept_M3A_M3B_dom"/>
</dbReference>